<sequence>MRKKVIVLALCVALFLSLVGCASKDAPAQDEGTDKKDIKVSVVLHAMNSSFYTKMADGAKAAGEDLGITVDVSAPNTASSLNEQVDLIESAISVGYDGIATVTWDPSGFNSVIGKANKAGIPVVGFNQNAEGSGISAFVGQDYEDAGYEMGMYMFGEVLNGKGKYVVASCAPADSALIARTAGIEKAAKEFPDIEFGGVIDIGTDLTNAYGVIENAYLKDPEIDAILGVDVFSEAIGTYIGTNKLQDKVKGAGFDLVEGTLEHVKNGDMQLTIGQNPFMQGYYSVLELYMNKAHDTQFIDVNTGAQMVTAENVSEVEPE</sequence>
<dbReference type="SUPFAM" id="SSF53822">
    <property type="entry name" value="Periplasmic binding protein-like I"/>
    <property type="match status" value="1"/>
</dbReference>
<comment type="similarity">
    <text evidence="2">Belongs to the bacterial solute-binding protein 2 family.</text>
</comment>
<comment type="subcellular location">
    <subcellularLocation>
        <location evidence="1">Cell envelope</location>
    </subcellularLocation>
</comment>
<keyword evidence="6" id="KW-1185">Reference proteome</keyword>
<accession>A0A366I7T9</accession>
<comment type="caution">
    <text evidence="5">The sequence shown here is derived from an EMBL/GenBank/DDBJ whole genome shotgun (WGS) entry which is preliminary data.</text>
</comment>
<dbReference type="OrthoDB" id="1765622at2"/>
<dbReference type="PANTHER" id="PTHR30036">
    <property type="entry name" value="D-XYLOSE-BINDING PERIPLASMIC PROTEIN"/>
    <property type="match status" value="1"/>
</dbReference>
<dbReference type="AlphaFoldDB" id="A0A366I7T9"/>
<dbReference type="Pfam" id="PF13407">
    <property type="entry name" value="Peripla_BP_4"/>
    <property type="match status" value="1"/>
</dbReference>
<keyword evidence="3" id="KW-0732">Signal</keyword>
<dbReference type="RefSeq" id="WP_113920824.1">
    <property type="nucleotide sequence ID" value="NZ_CALNCS010000162.1"/>
</dbReference>
<organism evidence="5 6">
    <name type="scientific">Alkalibaculum bacchi</name>
    <dbReference type="NCBI Taxonomy" id="645887"/>
    <lineage>
        <taxon>Bacteria</taxon>
        <taxon>Bacillati</taxon>
        <taxon>Bacillota</taxon>
        <taxon>Clostridia</taxon>
        <taxon>Eubacteriales</taxon>
        <taxon>Eubacteriaceae</taxon>
        <taxon>Alkalibaculum</taxon>
    </lineage>
</organism>
<feature type="signal peptide" evidence="3">
    <location>
        <begin position="1"/>
        <end position="28"/>
    </location>
</feature>
<feature type="chain" id="PRO_5016999823" evidence="3">
    <location>
        <begin position="29"/>
        <end position="319"/>
    </location>
</feature>
<dbReference type="Proteomes" id="UP000253490">
    <property type="component" value="Unassembled WGS sequence"/>
</dbReference>
<protein>
    <submittedName>
        <fullName evidence="5">Monosaccharide ABC transporter substrate-binding protein (CUT2 family)</fullName>
    </submittedName>
</protein>
<dbReference type="Gene3D" id="3.40.50.2300">
    <property type="match status" value="2"/>
</dbReference>
<gene>
    <name evidence="5" type="ORF">DES36_11049</name>
</gene>
<feature type="domain" description="Periplasmic binding protein" evidence="4">
    <location>
        <begin position="41"/>
        <end position="286"/>
    </location>
</feature>
<dbReference type="PROSITE" id="PS51257">
    <property type="entry name" value="PROKAR_LIPOPROTEIN"/>
    <property type="match status" value="1"/>
</dbReference>
<evidence type="ECO:0000256" key="2">
    <source>
        <dbReference type="ARBA" id="ARBA00007639"/>
    </source>
</evidence>
<evidence type="ECO:0000256" key="3">
    <source>
        <dbReference type="SAM" id="SignalP"/>
    </source>
</evidence>
<dbReference type="EMBL" id="QNRX01000010">
    <property type="protein sequence ID" value="RBP63306.1"/>
    <property type="molecule type" value="Genomic_DNA"/>
</dbReference>
<dbReference type="InterPro" id="IPR025997">
    <property type="entry name" value="SBP_2_dom"/>
</dbReference>
<dbReference type="GO" id="GO:0030246">
    <property type="term" value="F:carbohydrate binding"/>
    <property type="evidence" value="ECO:0007669"/>
    <property type="project" value="TreeGrafter"/>
</dbReference>
<dbReference type="InterPro" id="IPR050555">
    <property type="entry name" value="Bact_Solute-Bind_Prot2"/>
</dbReference>
<name>A0A366I7T9_9FIRM</name>
<evidence type="ECO:0000313" key="5">
    <source>
        <dbReference type="EMBL" id="RBP63306.1"/>
    </source>
</evidence>
<dbReference type="PANTHER" id="PTHR30036:SF7">
    <property type="entry name" value="ABC TRANSPORTER PERIPLASMIC-BINDING PROTEIN YPHF"/>
    <property type="match status" value="1"/>
</dbReference>
<dbReference type="GO" id="GO:0030288">
    <property type="term" value="C:outer membrane-bounded periplasmic space"/>
    <property type="evidence" value="ECO:0007669"/>
    <property type="project" value="TreeGrafter"/>
</dbReference>
<evidence type="ECO:0000259" key="4">
    <source>
        <dbReference type="Pfam" id="PF13407"/>
    </source>
</evidence>
<evidence type="ECO:0000313" key="6">
    <source>
        <dbReference type="Proteomes" id="UP000253490"/>
    </source>
</evidence>
<dbReference type="InterPro" id="IPR028082">
    <property type="entry name" value="Peripla_BP_I"/>
</dbReference>
<evidence type="ECO:0000256" key="1">
    <source>
        <dbReference type="ARBA" id="ARBA00004196"/>
    </source>
</evidence>
<proteinExistence type="inferred from homology"/>
<reference evidence="5 6" key="1">
    <citation type="submission" date="2018-06" db="EMBL/GenBank/DDBJ databases">
        <title>Genomic Encyclopedia of Type Strains, Phase IV (KMG-IV): sequencing the most valuable type-strain genomes for metagenomic binning, comparative biology and taxonomic classification.</title>
        <authorList>
            <person name="Goeker M."/>
        </authorList>
    </citation>
    <scope>NUCLEOTIDE SEQUENCE [LARGE SCALE GENOMIC DNA]</scope>
    <source>
        <strain evidence="5 6">DSM 22112</strain>
    </source>
</reference>